<accession>C1F384</accession>
<evidence type="ECO:0000256" key="2">
    <source>
        <dbReference type="ARBA" id="ARBA00022692"/>
    </source>
</evidence>
<feature type="transmembrane region" description="Helical" evidence="5">
    <location>
        <begin position="61"/>
        <end position="82"/>
    </location>
</feature>
<evidence type="ECO:0000256" key="3">
    <source>
        <dbReference type="ARBA" id="ARBA00022989"/>
    </source>
</evidence>
<dbReference type="EMBL" id="CP001472">
    <property type="protein sequence ID" value="ACO33145.1"/>
    <property type="molecule type" value="Genomic_DNA"/>
</dbReference>
<evidence type="ECO:0000313" key="8">
    <source>
        <dbReference type="Proteomes" id="UP000002207"/>
    </source>
</evidence>
<feature type="domain" description="TMEM205-like" evidence="6">
    <location>
        <begin position="5"/>
        <end position="86"/>
    </location>
</feature>
<evidence type="ECO:0000256" key="1">
    <source>
        <dbReference type="ARBA" id="ARBA00004370"/>
    </source>
</evidence>
<comment type="subcellular location">
    <subcellularLocation>
        <location evidence="1">Membrane</location>
    </subcellularLocation>
</comment>
<dbReference type="GO" id="GO:0016020">
    <property type="term" value="C:membrane"/>
    <property type="evidence" value="ECO:0007669"/>
    <property type="project" value="UniProtKB-SubCell"/>
</dbReference>
<dbReference type="AlphaFoldDB" id="C1F384"/>
<dbReference type="KEGG" id="aca:ACP_2777"/>
<evidence type="ECO:0000256" key="4">
    <source>
        <dbReference type="ARBA" id="ARBA00023136"/>
    </source>
</evidence>
<protein>
    <recommendedName>
        <fullName evidence="6">TMEM205-like domain-containing protein</fullName>
    </recommendedName>
</protein>
<dbReference type="Proteomes" id="UP000002207">
    <property type="component" value="Chromosome"/>
</dbReference>
<keyword evidence="2 5" id="KW-0812">Transmembrane</keyword>
<gene>
    <name evidence="7" type="ordered locus">ACP_2777</name>
</gene>
<dbReference type="Pfam" id="PF13664">
    <property type="entry name" value="DUF4149"/>
    <property type="match status" value="1"/>
</dbReference>
<evidence type="ECO:0000259" key="6">
    <source>
        <dbReference type="Pfam" id="PF13664"/>
    </source>
</evidence>
<dbReference type="InParanoid" id="C1F384"/>
<organism evidence="7 8">
    <name type="scientific">Acidobacterium capsulatum (strain ATCC 51196 / DSM 11244 / BCRC 80197 / JCM 7670 / NBRC 15755 / NCIMB 13165 / 161)</name>
    <dbReference type="NCBI Taxonomy" id="240015"/>
    <lineage>
        <taxon>Bacteria</taxon>
        <taxon>Pseudomonadati</taxon>
        <taxon>Acidobacteriota</taxon>
        <taxon>Terriglobia</taxon>
        <taxon>Terriglobales</taxon>
        <taxon>Acidobacteriaceae</taxon>
        <taxon>Acidobacterium</taxon>
    </lineage>
</organism>
<keyword evidence="8" id="KW-1185">Reference proteome</keyword>
<dbReference type="eggNOG" id="ENOG5033759">
    <property type="taxonomic scope" value="Bacteria"/>
</dbReference>
<evidence type="ECO:0000313" key="7">
    <source>
        <dbReference type="EMBL" id="ACO33145.1"/>
    </source>
</evidence>
<name>C1F384_ACIC5</name>
<sequence length="145" mass="15080">MLFFPIVAATAFGSLPDTHLAGTVVGKCLRILHNEGLISGVLLLILLAAAQRLRAFARNVVAPMVLVAVMIGLTAYSQFVIIPHMETDRISAGGAIETASPANPYRKDFDRLHALSVNVFSGVLVAGLISAAAVAWASGSKSPAA</sequence>
<dbReference type="InterPro" id="IPR025423">
    <property type="entry name" value="TMEM205-like"/>
</dbReference>
<keyword evidence="4 5" id="KW-0472">Membrane</keyword>
<keyword evidence="3 5" id="KW-1133">Transmembrane helix</keyword>
<feature type="transmembrane region" description="Helical" evidence="5">
    <location>
        <begin position="115"/>
        <end position="137"/>
    </location>
</feature>
<reference evidence="7 8" key="1">
    <citation type="journal article" date="2009" name="Appl. Environ. Microbiol.">
        <title>Three genomes from the phylum Acidobacteria provide insight into the lifestyles of these microorganisms in soils.</title>
        <authorList>
            <person name="Ward N.L."/>
            <person name="Challacombe J.F."/>
            <person name="Janssen P.H."/>
            <person name="Henrissat B."/>
            <person name="Coutinho P.M."/>
            <person name="Wu M."/>
            <person name="Xie G."/>
            <person name="Haft D.H."/>
            <person name="Sait M."/>
            <person name="Badger J."/>
            <person name="Barabote R.D."/>
            <person name="Bradley B."/>
            <person name="Brettin T.S."/>
            <person name="Brinkac L.M."/>
            <person name="Bruce D."/>
            <person name="Creasy T."/>
            <person name="Daugherty S.C."/>
            <person name="Davidsen T.M."/>
            <person name="DeBoy R.T."/>
            <person name="Detter J.C."/>
            <person name="Dodson R.J."/>
            <person name="Durkin A.S."/>
            <person name="Ganapathy A."/>
            <person name="Gwinn-Giglio M."/>
            <person name="Han C.S."/>
            <person name="Khouri H."/>
            <person name="Kiss H."/>
            <person name="Kothari S.P."/>
            <person name="Madupu R."/>
            <person name="Nelson K.E."/>
            <person name="Nelson W.C."/>
            <person name="Paulsen I."/>
            <person name="Penn K."/>
            <person name="Ren Q."/>
            <person name="Rosovitz M.J."/>
            <person name="Selengut J.D."/>
            <person name="Shrivastava S."/>
            <person name="Sullivan S.A."/>
            <person name="Tapia R."/>
            <person name="Thompson L.S."/>
            <person name="Watkins K.L."/>
            <person name="Yang Q."/>
            <person name="Yu C."/>
            <person name="Zafar N."/>
            <person name="Zhou L."/>
            <person name="Kuske C.R."/>
        </authorList>
    </citation>
    <scope>NUCLEOTIDE SEQUENCE [LARGE SCALE GENOMIC DNA]</scope>
    <source>
        <strain evidence="8">ATCC 51196 / DSM 11244 / BCRC 80197 / JCM 7670 / NBRC 15755 / NCIMB 13165 / 161</strain>
    </source>
</reference>
<feature type="transmembrane region" description="Helical" evidence="5">
    <location>
        <begin position="31"/>
        <end position="49"/>
    </location>
</feature>
<dbReference type="HOGENOM" id="CLU_134959_0_0_0"/>
<evidence type="ECO:0000256" key="5">
    <source>
        <dbReference type="SAM" id="Phobius"/>
    </source>
</evidence>
<proteinExistence type="predicted"/>